<dbReference type="Proteomes" id="UP001370490">
    <property type="component" value="Unassembled WGS sequence"/>
</dbReference>
<evidence type="ECO:0000313" key="3">
    <source>
        <dbReference type="Proteomes" id="UP001370490"/>
    </source>
</evidence>
<dbReference type="AlphaFoldDB" id="A0AAN8VDB9"/>
<comment type="caution">
    <text evidence="2">The sequence shown here is derived from an EMBL/GenBank/DDBJ whole genome shotgun (WGS) entry which is preliminary data.</text>
</comment>
<name>A0AAN8VDB9_9MAGN</name>
<sequence>MKEWYSKLLVIEKTRVFAATENSSTCQRYVFKDSEYPHIPNIAYHSSKTRSLSDHKSKFQYNSQSSNARSSIPKKMVNL</sequence>
<keyword evidence="3" id="KW-1185">Reference proteome</keyword>
<organism evidence="2 3">
    <name type="scientific">Dillenia turbinata</name>
    <dbReference type="NCBI Taxonomy" id="194707"/>
    <lineage>
        <taxon>Eukaryota</taxon>
        <taxon>Viridiplantae</taxon>
        <taxon>Streptophyta</taxon>
        <taxon>Embryophyta</taxon>
        <taxon>Tracheophyta</taxon>
        <taxon>Spermatophyta</taxon>
        <taxon>Magnoliopsida</taxon>
        <taxon>eudicotyledons</taxon>
        <taxon>Gunneridae</taxon>
        <taxon>Pentapetalae</taxon>
        <taxon>Dilleniales</taxon>
        <taxon>Dilleniaceae</taxon>
        <taxon>Dillenia</taxon>
    </lineage>
</organism>
<feature type="compositionally biased region" description="Polar residues" evidence="1">
    <location>
        <begin position="59"/>
        <end position="70"/>
    </location>
</feature>
<accession>A0AAN8VDB9</accession>
<dbReference type="EMBL" id="JBAMMX010000014">
    <property type="protein sequence ID" value="KAK6927202.1"/>
    <property type="molecule type" value="Genomic_DNA"/>
</dbReference>
<reference evidence="2 3" key="1">
    <citation type="submission" date="2023-12" db="EMBL/GenBank/DDBJ databases">
        <title>A high-quality genome assembly for Dillenia turbinata (Dilleniales).</title>
        <authorList>
            <person name="Chanderbali A."/>
        </authorList>
    </citation>
    <scope>NUCLEOTIDE SEQUENCE [LARGE SCALE GENOMIC DNA]</scope>
    <source>
        <strain evidence="2">LSX21</strain>
        <tissue evidence="2">Leaf</tissue>
    </source>
</reference>
<gene>
    <name evidence="2" type="ORF">RJ641_005793</name>
</gene>
<feature type="region of interest" description="Disordered" evidence="1">
    <location>
        <begin position="47"/>
        <end position="79"/>
    </location>
</feature>
<proteinExistence type="predicted"/>
<evidence type="ECO:0000313" key="2">
    <source>
        <dbReference type="EMBL" id="KAK6927202.1"/>
    </source>
</evidence>
<evidence type="ECO:0000256" key="1">
    <source>
        <dbReference type="SAM" id="MobiDB-lite"/>
    </source>
</evidence>
<protein>
    <submittedName>
        <fullName evidence="2">Uncharacterized protein</fullName>
    </submittedName>
</protein>